<gene>
    <name evidence="2" type="primary">Tmem43-001</name>
</gene>
<feature type="domain" description="NADP-dependent oxidoreductase" evidence="1">
    <location>
        <begin position="4"/>
        <end position="280"/>
    </location>
</feature>
<dbReference type="FunFam" id="3.20.20.100:FF:000011">
    <property type="entry name" value="Aldo/keto reductase"/>
    <property type="match status" value="1"/>
</dbReference>
<dbReference type="PANTHER" id="PTHR42686:SF1">
    <property type="entry name" value="GH17980P-RELATED"/>
    <property type="match status" value="1"/>
</dbReference>
<dbReference type="Pfam" id="PF00248">
    <property type="entry name" value="Aldo_ket_red"/>
    <property type="match status" value="1"/>
</dbReference>
<dbReference type="InterPro" id="IPR036812">
    <property type="entry name" value="NAD(P)_OxRdtase_dom_sf"/>
</dbReference>
<dbReference type="InterPro" id="IPR023210">
    <property type="entry name" value="NADP_OxRdtase_dom"/>
</dbReference>
<dbReference type="InterPro" id="IPR020471">
    <property type="entry name" value="AKR"/>
</dbReference>
<dbReference type="GO" id="GO:0010349">
    <property type="term" value="F:L-galactose dehydrogenase activity"/>
    <property type="evidence" value="ECO:0007669"/>
    <property type="project" value="InterPro"/>
</dbReference>
<organism evidence="2">
    <name type="scientific">Phallusia mammillata</name>
    <dbReference type="NCBI Taxonomy" id="59560"/>
    <lineage>
        <taxon>Eukaryota</taxon>
        <taxon>Metazoa</taxon>
        <taxon>Chordata</taxon>
        <taxon>Tunicata</taxon>
        <taxon>Ascidiacea</taxon>
        <taxon>Phlebobranchia</taxon>
        <taxon>Ascidiidae</taxon>
        <taxon>Phallusia</taxon>
    </lineage>
</organism>
<name>A0A6F9DVA1_9ASCI</name>
<sequence>MVPKMTFGCAAIGSVYRPTDDKESILVTKEAIKQGLNMIDTAPWYGCGKSEKVLGEILPKLPRKSFYINTKVGRYLPEYEKMFDFSAERVIQSVDESLSRLGLDYVDIIQVHDLEFAPSIDQIINETLPALQKVKESGKARYIGITAYPLDILRTVVERSTVKIDAVLTYCHGSMNDNSLQDNLPFFKSHGIGVINASILSMGLLTNRELPDWHPAANQIILTCEKAKAFCLENAVDITRIATHFSLTQPGIDTTLISTASLGNLKKNIQVFRNGITEKEQLISDDIMKQFFKPLNNATWGNAEVVMYQEKLKQAVKTSLQ</sequence>
<dbReference type="EMBL" id="LR791239">
    <property type="protein sequence ID" value="CAB3267101.1"/>
    <property type="molecule type" value="mRNA"/>
</dbReference>
<dbReference type="CDD" id="cd19163">
    <property type="entry name" value="AKR_galDH"/>
    <property type="match status" value="1"/>
</dbReference>
<dbReference type="GO" id="GO:0005829">
    <property type="term" value="C:cytosol"/>
    <property type="evidence" value="ECO:0007669"/>
    <property type="project" value="TreeGrafter"/>
</dbReference>
<dbReference type="Gene3D" id="3.20.20.100">
    <property type="entry name" value="NADP-dependent oxidoreductase domain"/>
    <property type="match status" value="1"/>
</dbReference>
<evidence type="ECO:0000313" key="2">
    <source>
        <dbReference type="EMBL" id="CAB3267101.1"/>
    </source>
</evidence>
<proteinExistence type="evidence at transcript level"/>
<dbReference type="PANTHER" id="PTHR42686">
    <property type="entry name" value="GH17980P-RELATED"/>
    <property type="match status" value="1"/>
</dbReference>
<dbReference type="InterPro" id="IPR044479">
    <property type="entry name" value="LGALDH-like"/>
</dbReference>
<dbReference type="PRINTS" id="PR00069">
    <property type="entry name" value="ALDKETRDTASE"/>
</dbReference>
<accession>A0A6F9DVA1</accession>
<reference evidence="2" key="1">
    <citation type="submission" date="2020-04" db="EMBL/GenBank/DDBJ databases">
        <authorList>
            <person name="Neveu A P."/>
        </authorList>
    </citation>
    <scope>NUCLEOTIDE SEQUENCE</scope>
    <source>
        <tissue evidence="2">Whole embryo</tissue>
    </source>
</reference>
<dbReference type="SUPFAM" id="SSF51430">
    <property type="entry name" value="NAD(P)-linked oxidoreductase"/>
    <property type="match status" value="1"/>
</dbReference>
<protein>
    <submittedName>
        <fullName evidence="2">L-galactose dehydrogenase</fullName>
    </submittedName>
</protein>
<evidence type="ECO:0000259" key="1">
    <source>
        <dbReference type="Pfam" id="PF00248"/>
    </source>
</evidence>
<dbReference type="AlphaFoldDB" id="A0A6F9DVA1"/>